<dbReference type="GO" id="GO:0020037">
    <property type="term" value="F:heme binding"/>
    <property type="evidence" value="ECO:0007669"/>
    <property type="project" value="InterPro"/>
</dbReference>
<comment type="caution">
    <text evidence="4">The sequence shown here is derived from an EMBL/GenBank/DDBJ whole genome shotgun (WGS) entry which is preliminary data.</text>
</comment>
<dbReference type="GO" id="GO:0010268">
    <property type="term" value="P:brassinosteroid homeostasis"/>
    <property type="evidence" value="ECO:0007669"/>
    <property type="project" value="TreeGrafter"/>
</dbReference>
<dbReference type="PANTHER" id="PTHR24286">
    <property type="entry name" value="CYTOCHROME P450 26"/>
    <property type="match status" value="1"/>
</dbReference>
<dbReference type="SUPFAM" id="SSF48264">
    <property type="entry name" value="Cytochrome P450"/>
    <property type="match status" value="1"/>
</dbReference>
<dbReference type="GO" id="GO:0005506">
    <property type="term" value="F:iron ion binding"/>
    <property type="evidence" value="ECO:0007669"/>
    <property type="project" value="InterPro"/>
</dbReference>
<evidence type="ECO:0000256" key="1">
    <source>
        <dbReference type="ARBA" id="ARBA00010617"/>
    </source>
</evidence>
<evidence type="ECO:0000313" key="4">
    <source>
        <dbReference type="EMBL" id="KAE8728410.1"/>
    </source>
</evidence>
<dbReference type="InterPro" id="IPR036396">
    <property type="entry name" value="Cyt_P450_sf"/>
</dbReference>
<dbReference type="EMBL" id="VEPZ02000266">
    <property type="protein sequence ID" value="KAE8728410.1"/>
    <property type="molecule type" value="Genomic_DNA"/>
</dbReference>
<dbReference type="Proteomes" id="UP000436088">
    <property type="component" value="Unassembled WGS sequence"/>
</dbReference>
<sequence>MRGQPSERARVGRPESMATYKVARRAWRPMYWDVHVPCNTFILSQQQKLSSLPPGDMGWPLMNMWSFLRAFQSQNPESFINNLKQRHLQDQFLMETKHHSLKSRAMQESVDRRLEIPIGLPSFKSSLNVTSLDCISSSVNKWFRRLTTTVGLNQQESLSSYIGSIEEIVIGALEEWSKMNKPILFFPEVNRITFKVMMAIFPGSDTDNTIIATMEKYYTDVFSGLFCMPINIPGFAYNRAVKAREMQMKEIRGMLKERKHDDPNSKRGLIDFIREVDDPNGEELDDERVAIILLLFFIAGRESSGRAAAWATIFLHDHPRMLQKAKVKWNFYQFCF</sequence>
<dbReference type="PANTHER" id="PTHR24286:SF196">
    <property type="entry name" value="BETA-AMYRIN 11-OXIDASE-LIKE"/>
    <property type="match status" value="1"/>
</dbReference>
<proteinExistence type="inferred from homology"/>
<dbReference type="GO" id="GO:0016132">
    <property type="term" value="P:brassinosteroid biosynthetic process"/>
    <property type="evidence" value="ECO:0007669"/>
    <property type="project" value="TreeGrafter"/>
</dbReference>
<dbReference type="InterPro" id="IPR001128">
    <property type="entry name" value="Cyt_P450"/>
</dbReference>
<accession>A0A6A3CGM8</accession>
<dbReference type="GO" id="GO:0005783">
    <property type="term" value="C:endoplasmic reticulum"/>
    <property type="evidence" value="ECO:0007669"/>
    <property type="project" value="TreeGrafter"/>
</dbReference>
<dbReference type="Gene3D" id="1.10.630.10">
    <property type="entry name" value="Cytochrome P450"/>
    <property type="match status" value="1"/>
</dbReference>
<dbReference type="GO" id="GO:0016125">
    <property type="term" value="P:sterol metabolic process"/>
    <property type="evidence" value="ECO:0007669"/>
    <property type="project" value="TreeGrafter"/>
</dbReference>
<gene>
    <name evidence="4" type="ORF">F3Y22_tig00004457pilonHSYRG00040</name>
</gene>
<evidence type="ECO:0000256" key="3">
    <source>
        <dbReference type="ARBA" id="ARBA00023004"/>
    </source>
</evidence>
<organism evidence="4 5">
    <name type="scientific">Hibiscus syriacus</name>
    <name type="common">Rose of Sharon</name>
    <dbReference type="NCBI Taxonomy" id="106335"/>
    <lineage>
        <taxon>Eukaryota</taxon>
        <taxon>Viridiplantae</taxon>
        <taxon>Streptophyta</taxon>
        <taxon>Embryophyta</taxon>
        <taxon>Tracheophyta</taxon>
        <taxon>Spermatophyta</taxon>
        <taxon>Magnoliopsida</taxon>
        <taxon>eudicotyledons</taxon>
        <taxon>Gunneridae</taxon>
        <taxon>Pentapetalae</taxon>
        <taxon>rosids</taxon>
        <taxon>malvids</taxon>
        <taxon>Malvales</taxon>
        <taxon>Malvaceae</taxon>
        <taxon>Malvoideae</taxon>
        <taxon>Hibiscus</taxon>
    </lineage>
</organism>
<dbReference type="AlphaFoldDB" id="A0A6A3CGM8"/>
<keyword evidence="5" id="KW-1185">Reference proteome</keyword>
<reference evidence="4" key="1">
    <citation type="submission" date="2019-09" db="EMBL/GenBank/DDBJ databases">
        <title>Draft genome information of white flower Hibiscus syriacus.</title>
        <authorList>
            <person name="Kim Y.-M."/>
        </authorList>
    </citation>
    <scope>NUCLEOTIDE SEQUENCE [LARGE SCALE GENOMIC DNA]</scope>
    <source>
        <strain evidence="4">YM2019G1</strain>
    </source>
</reference>
<protein>
    <submittedName>
        <fullName evidence="4">Uncharacterized protein</fullName>
    </submittedName>
</protein>
<evidence type="ECO:0000313" key="5">
    <source>
        <dbReference type="Proteomes" id="UP000436088"/>
    </source>
</evidence>
<evidence type="ECO:0000256" key="2">
    <source>
        <dbReference type="ARBA" id="ARBA00022723"/>
    </source>
</evidence>
<comment type="similarity">
    <text evidence="1">Belongs to the cytochrome P450 family.</text>
</comment>
<dbReference type="Pfam" id="PF00067">
    <property type="entry name" value="p450"/>
    <property type="match status" value="1"/>
</dbReference>
<keyword evidence="3" id="KW-0408">Iron</keyword>
<keyword evidence="2" id="KW-0479">Metal-binding</keyword>
<dbReference type="GO" id="GO:0051777">
    <property type="term" value="F:ent-kaurenoic acid monooxygenase activity"/>
    <property type="evidence" value="ECO:0007669"/>
    <property type="project" value="TreeGrafter"/>
</dbReference>
<name>A0A6A3CGM8_HIBSY</name>